<dbReference type="STRING" id="441103.TRN7648_00237"/>
<proteinExistence type="predicted"/>
<evidence type="ECO:0000313" key="3">
    <source>
        <dbReference type="Proteomes" id="UP000054935"/>
    </source>
</evidence>
<keyword evidence="3" id="KW-1185">Reference proteome</keyword>
<reference evidence="2 3" key="1">
    <citation type="submission" date="2015-09" db="EMBL/GenBank/DDBJ databases">
        <authorList>
            <consortium name="Swine Surveillance"/>
        </authorList>
    </citation>
    <scope>NUCLEOTIDE SEQUENCE [LARGE SCALE GENOMIC DNA]</scope>
    <source>
        <strain evidence="2 3">CECT 7648</strain>
    </source>
</reference>
<keyword evidence="1" id="KW-1133">Transmembrane helix</keyword>
<dbReference type="AlphaFoldDB" id="A0A0P1G084"/>
<evidence type="ECO:0000313" key="2">
    <source>
        <dbReference type="EMBL" id="CUH75062.1"/>
    </source>
</evidence>
<feature type="transmembrane region" description="Helical" evidence="1">
    <location>
        <begin position="12"/>
        <end position="31"/>
    </location>
</feature>
<feature type="transmembrane region" description="Helical" evidence="1">
    <location>
        <begin position="37"/>
        <end position="56"/>
    </location>
</feature>
<sequence length="130" mass="13765">MTFTADKATYLRTHATMAALAMAAGMLILWIAGNPHIWTGAIGGLAAVVVRGWYLMDEELAHTWTREGDALHGPAGRVVPLDQIEKARAIGSAVQLITRAGDKHLIKFQPDPQAVIAQIDAARASAGSAP</sequence>
<dbReference type="OrthoDB" id="7861868at2"/>
<evidence type="ECO:0000256" key="1">
    <source>
        <dbReference type="SAM" id="Phobius"/>
    </source>
</evidence>
<gene>
    <name evidence="2" type="ORF">TRN7648_00237</name>
</gene>
<name>A0A0P1G084_9RHOB</name>
<evidence type="ECO:0008006" key="4">
    <source>
        <dbReference type="Google" id="ProtNLM"/>
    </source>
</evidence>
<dbReference type="EMBL" id="CYSE01000001">
    <property type="protein sequence ID" value="CUH75062.1"/>
    <property type="molecule type" value="Genomic_DNA"/>
</dbReference>
<keyword evidence="1" id="KW-0472">Membrane</keyword>
<dbReference type="Proteomes" id="UP000054935">
    <property type="component" value="Unassembled WGS sequence"/>
</dbReference>
<dbReference type="RefSeq" id="WP_058245812.1">
    <property type="nucleotide sequence ID" value="NZ_CYSE01000001.1"/>
</dbReference>
<accession>A0A0P1G084</accession>
<keyword evidence="1" id="KW-0812">Transmembrane</keyword>
<protein>
    <recommendedName>
        <fullName evidence="4">PH domain-containing protein</fullName>
    </recommendedName>
</protein>
<organism evidence="2 3">
    <name type="scientific">Tropicibacter naphthalenivorans</name>
    <dbReference type="NCBI Taxonomy" id="441103"/>
    <lineage>
        <taxon>Bacteria</taxon>
        <taxon>Pseudomonadati</taxon>
        <taxon>Pseudomonadota</taxon>
        <taxon>Alphaproteobacteria</taxon>
        <taxon>Rhodobacterales</taxon>
        <taxon>Roseobacteraceae</taxon>
        <taxon>Tropicibacter</taxon>
    </lineage>
</organism>